<dbReference type="AlphaFoldDB" id="A0A194SAZ1"/>
<feature type="non-terminal residue" evidence="2">
    <location>
        <position position="1"/>
    </location>
</feature>
<feature type="compositionally biased region" description="Basic residues" evidence="1">
    <location>
        <begin position="43"/>
        <end position="76"/>
    </location>
</feature>
<organism evidence="2 3">
    <name type="scientific">Rhodotorula graminis (strain WP1)</name>
    <dbReference type="NCBI Taxonomy" id="578459"/>
    <lineage>
        <taxon>Eukaryota</taxon>
        <taxon>Fungi</taxon>
        <taxon>Dikarya</taxon>
        <taxon>Basidiomycota</taxon>
        <taxon>Pucciniomycotina</taxon>
        <taxon>Microbotryomycetes</taxon>
        <taxon>Sporidiobolales</taxon>
        <taxon>Sporidiobolaceae</taxon>
        <taxon>Rhodotorula</taxon>
    </lineage>
</organism>
<dbReference type="RefSeq" id="XP_018272615.1">
    <property type="nucleotide sequence ID" value="XM_018415254.1"/>
</dbReference>
<evidence type="ECO:0000256" key="1">
    <source>
        <dbReference type="SAM" id="MobiDB-lite"/>
    </source>
</evidence>
<protein>
    <submittedName>
        <fullName evidence="2">Uncharacterized protein</fullName>
    </submittedName>
</protein>
<keyword evidence="3" id="KW-1185">Reference proteome</keyword>
<dbReference type="GeneID" id="28975702"/>
<gene>
    <name evidence="2" type="ORF">RHOBADRAFT_49517</name>
</gene>
<evidence type="ECO:0000313" key="3">
    <source>
        <dbReference type="Proteomes" id="UP000053890"/>
    </source>
</evidence>
<dbReference type="Proteomes" id="UP000053890">
    <property type="component" value="Unassembled WGS sequence"/>
</dbReference>
<accession>A0A194SAZ1</accession>
<feature type="region of interest" description="Disordered" evidence="1">
    <location>
        <begin position="1"/>
        <end position="98"/>
    </location>
</feature>
<proteinExistence type="predicted"/>
<feature type="non-terminal residue" evidence="2">
    <location>
        <position position="153"/>
    </location>
</feature>
<dbReference type="EMBL" id="KQ474076">
    <property type="protein sequence ID" value="KPV76566.1"/>
    <property type="molecule type" value="Genomic_DNA"/>
</dbReference>
<reference evidence="2 3" key="1">
    <citation type="journal article" date="2015" name="Front. Microbiol.">
        <title>Genome sequence of the plant growth promoting endophytic yeast Rhodotorula graminis WP1.</title>
        <authorList>
            <person name="Firrincieli A."/>
            <person name="Otillar R."/>
            <person name="Salamov A."/>
            <person name="Schmutz J."/>
            <person name="Khan Z."/>
            <person name="Redman R.S."/>
            <person name="Fleck N.D."/>
            <person name="Lindquist E."/>
            <person name="Grigoriev I.V."/>
            <person name="Doty S.L."/>
        </authorList>
    </citation>
    <scope>NUCLEOTIDE SEQUENCE [LARGE SCALE GENOMIC DNA]</scope>
    <source>
        <strain evidence="2 3">WP1</strain>
    </source>
</reference>
<sequence length="153" mass="17156">TRTSSSPACTPEQHRSTHSPLLDHPPTNHVAHLGRPPEQPRQHAWHPRSRRHRHLPVPRGQRQARARAQGPRRRHRPALDPAPLRPPPVQQPPLARRGHPLVLVRSQPSDRHLAPPARPLARLALKDTLLAVDTLSSTDSQSRRTQCSQPSPS</sequence>
<name>A0A194SAZ1_RHOGW</name>
<evidence type="ECO:0000313" key="2">
    <source>
        <dbReference type="EMBL" id="KPV76566.1"/>
    </source>
</evidence>